<dbReference type="GO" id="GO:0016887">
    <property type="term" value="F:ATP hydrolysis activity"/>
    <property type="evidence" value="ECO:0007669"/>
    <property type="project" value="InterPro"/>
</dbReference>
<feature type="transmembrane region" description="Helical" evidence="9">
    <location>
        <begin position="394"/>
        <end position="414"/>
    </location>
</feature>
<keyword evidence="4" id="KW-0547">Nucleotide-binding</keyword>
<evidence type="ECO:0000256" key="1">
    <source>
        <dbReference type="ARBA" id="ARBA00004141"/>
    </source>
</evidence>
<dbReference type="FunFam" id="1.20.1560.10:FF:000085">
    <property type="entry name" value="Probable ATP-binding cassette (ABC) transporter"/>
    <property type="match status" value="1"/>
</dbReference>
<evidence type="ECO:0000256" key="8">
    <source>
        <dbReference type="SAM" id="MobiDB-lite"/>
    </source>
</evidence>
<feature type="transmembrane region" description="Helical" evidence="9">
    <location>
        <begin position="288"/>
        <end position="305"/>
    </location>
</feature>
<comment type="subcellular location">
    <subcellularLocation>
        <location evidence="1">Membrane</location>
        <topology evidence="1">Multi-pass membrane protein</topology>
    </subcellularLocation>
</comment>
<evidence type="ECO:0000259" key="11">
    <source>
        <dbReference type="PROSITE" id="PS50929"/>
    </source>
</evidence>
<dbReference type="InterPro" id="IPR003439">
    <property type="entry name" value="ABC_transporter-like_ATP-bd"/>
</dbReference>
<sequence>MLVGVFAGRTASVRAATGLSSSLAARGSQCQGLSSFLRPFSSSSILLEEPRKVRGSPTNQHFFSPSLSRPLLFFESTRPSHILQIVRAQSTDAKAAAGVKEEPSKGVSGLLVRLRDQLLAQASKSASKGAAEGATPPPTFPDVRRLIELASTQRRTILLALVFLVISASIALTVPLAIGKVIDFFTQAFEAKKEGSDSGPKLYGLSLGTVAILLVAIFATGAFCKAGSNIMLELAGVRVIQRMREASYSSALRQEVEWADRGAGDVVSRLSVDTNIVGEAITSDIGDGLRAGVTVLFAGSAMFYISSQLTLLMMAVVPPAAIGAVFYGRYLRDLTHRTQDAVGAMTKTAEERLSPPAFRTIAAHNTQKEESERFKGKVQSIVDLQTKEAYATGFFYAGTGFVGNCAILTLLTYGGSLVAKGTITVGDLTSLLMYTAYLGGGLANLTSFFASIMRGIGAGARVFQLMDREPEAIRLGHGIAPPSSQGNIDFTSVKFAYPSRPSQRILDGVDIHLKPGESVALVGGSGVGKSSVHALMLRFYDPDAGSVTLGGHDIREFKPEALRSMIGVVTQDPTLFDGTIAENIAYGYPQATREEIEEAARQANCLDFVRQLPNGLDTNIGARQLSGGQRQRVAIARALVRKPSLLLLDEATSALDSASEFLVNQAIERIIQEGKITVWIVAHRLSTIKSAGKILVLDKGRIVESGPFDELDRPGSRFRTLMAAQLEASAPMAVETEQPAEVEPDVEVVRNDRNESSVRQ</sequence>
<protein>
    <submittedName>
        <fullName evidence="12">P-loop containing nucleoside triphosphate hydrolase protein</fullName>
    </submittedName>
</protein>
<proteinExistence type="inferred from homology"/>
<feature type="domain" description="ABC transporter" evidence="10">
    <location>
        <begin position="488"/>
        <end position="724"/>
    </location>
</feature>
<dbReference type="PROSITE" id="PS50929">
    <property type="entry name" value="ABC_TM1F"/>
    <property type="match status" value="1"/>
</dbReference>
<evidence type="ECO:0000256" key="2">
    <source>
        <dbReference type="ARBA" id="ARBA00005580"/>
    </source>
</evidence>
<evidence type="ECO:0000256" key="3">
    <source>
        <dbReference type="ARBA" id="ARBA00022692"/>
    </source>
</evidence>
<dbReference type="GO" id="GO:0015421">
    <property type="term" value="F:ABC-type oligopeptide transporter activity"/>
    <property type="evidence" value="ECO:0007669"/>
    <property type="project" value="TreeGrafter"/>
</dbReference>
<evidence type="ECO:0000256" key="6">
    <source>
        <dbReference type="ARBA" id="ARBA00022989"/>
    </source>
</evidence>
<organism evidence="12 13">
    <name type="scientific">Acaromyces ingoldii</name>
    <dbReference type="NCBI Taxonomy" id="215250"/>
    <lineage>
        <taxon>Eukaryota</taxon>
        <taxon>Fungi</taxon>
        <taxon>Dikarya</taxon>
        <taxon>Basidiomycota</taxon>
        <taxon>Ustilaginomycotina</taxon>
        <taxon>Exobasidiomycetes</taxon>
        <taxon>Exobasidiales</taxon>
        <taxon>Cryptobasidiaceae</taxon>
        <taxon>Acaromyces</taxon>
    </lineage>
</organism>
<dbReference type="PROSITE" id="PS00211">
    <property type="entry name" value="ABC_TRANSPORTER_1"/>
    <property type="match status" value="1"/>
</dbReference>
<dbReference type="OrthoDB" id="6500128at2759"/>
<keyword evidence="3 9" id="KW-0812">Transmembrane</keyword>
<feature type="transmembrane region" description="Helical" evidence="9">
    <location>
        <begin position="434"/>
        <end position="456"/>
    </location>
</feature>
<dbReference type="InterPro" id="IPR039421">
    <property type="entry name" value="Type_1_exporter"/>
</dbReference>
<evidence type="ECO:0000259" key="10">
    <source>
        <dbReference type="PROSITE" id="PS50893"/>
    </source>
</evidence>
<dbReference type="GO" id="GO:0090374">
    <property type="term" value="P:oligopeptide export from mitochondrion"/>
    <property type="evidence" value="ECO:0007669"/>
    <property type="project" value="TreeGrafter"/>
</dbReference>
<feature type="compositionally biased region" description="Basic and acidic residues" evidence="8">
    <location>
        <begin position="747"/>
        <end position="760"/>
    </location>
</feature>
<dbReference type="RefSeq" id="XP_025377161.1">
    <property type="nucleotide sequence ID" value="XM_025521511.1"/>
</dbReference>
<evidence type="ECO:0000256" key="5">
    <source>
        <dbReference type="ARBA" id="ARBA00022840"/>
    </source>
</evidence>
<dbReference type="CDD" id="cd18573">
    <property type="entry name" value="ABC_6TM_ABCB10_like"/>
    <property type="match status" value="1"/>
</dbReference>
<keyword evidence="12" id="KW-0378">Hydrolase</keyword>
<dbReference type="Pfam" id="PF00664">
    <property type="entry name" value="ABC_membrane"/>
    <property type="match status" value="1"/>
</dbReference>
<keyword evidence="6 9" id="KW-1133">Transmembrane helix</keyword>
<dbReference type="SUPFAM" id="SSF52540">
    <property type="entry name" value="P-loop containing nucleoside triphosphate hydrolases"/>
    <property type="match status" value="1"/>
</dbReference>
<dbReference type="AlphaFoldDB" id="A0A316YPI3"/>
<gene>
    <name evidence="12" type="ORF">FA10DRAFT_266491</name>
</gene>
<dbReference type="InParanoid" id="A0A316YPI3"/>
<dbReference type="InterPro" id="IPR036640">
    <property type="entry name" value="ABC1_TM_sf"/>
</dbReference>
<dbReference type="Proteomes" id="UP000245768">
    <property type="component" value="Unassembled WGS sequence"/>
</dbReference>
<evidence type="ECO:0000256" key="7">
    <source>
        <dbReference type="ARBA" id="ARBA00023136"/>
    </source>
</evidence>
<evidence type="ECO:0000256" key="4">
    <source>
        <dbReference type="ARBA" id="ARBA00022741"/>
    </source>
</evidence>
<feature type="transmembrane region" description="Helical" evidence="9">
    <location>
        <begin position="311"/>
        <end position="330"/>
    </location>
</feature>
<dbReference type="InterPro" id="IPR027417">
    <property type="entry name" value="P-loop_NTPase"/>
</dbReference>
<dbReference type="Gene3D" id="1.20.1560.10">
    <property type="entry name" value="ABC transporter type 1, transmembrane domain"/>
    <property type="match status" value="1"/>
</dbReference>
<dbReference type="PANTHER" id="PTHR43394">
    <property type="entry name" value="ATP-DEPENDENT PERMEASE MDL1, MITOCHONDRIAL"/>
    <property type="match status" value="1"/>
</dbReference>
<dbReference type="SUPFAM" id="SSF90123">
    <property type="entry name" value="ABC transporter transmembrane region"/>
    <property type="match status" value="1"/>
</dbReference>
<dbReference type="Gene3D" id="3.40.50.300">
    <property type="entry name" value="P-loop containing nucleotide triphosphate hydrolases"/>
    <property type="match status" value="1"/>
</dbReference>
<accession>A0A316YPI3</accession>
<dbReference type="GO" id="GO:0005524">
    <property type="term" value="F:ATP binding"/>
    <property type="evidence" value="ECO:0007669"/>
    <property type="project" value="UniProtKB-KW"/>
</dbReference>
<evidence type="ECO:0000313" key="12">
    <source>
        <dbReference type="EMBL" id="PWN89963.1"/>
    </source>
</evidence>
<dbReference type="Pfam" id="PF00005">
    <property type="entry name" value="ABC_tran"/>
    <property type="match status" value="1"/>
</dbReference>
<dbReference type="FunCoup" id="A0A316YPI3">
    <property type="interactions" value="139"/>
</dbReference>
<keyword evidence="13" id="KW-1185">Reference proteome</keyword>
<evidence type="ECO:0000313" key="13">
    <source>
        <dbReference type="Proteomes" id="UP000245768"/>
    </source>
</evidence>
<feature type="region of interest" description="Disordered" evidence="8">
    <location>
        <begin position="729"/>
        <end position="760"/>
    </location>
</feature>
<dbReference type="InterPro" id="IPR017871">
    <property type="entry name" value="ABC_transporter-like_CS"/>
</dbReference>
<dbReference type="STRING" id="215250.A0A316YPI3"/>
<dbReference type="SMART" id="SM00382">
    <property type="entry name" value="AAA"/>
    <property type="match status" value="1"/>
</dbReference>
<dbReference type="FunFam" id="3.40.50.300:FF:000218">
    <property type="entry name" value="Multidrug ABC transporter ATP-binding protein"/>
    <property type="match status" value="1"/>
</dbReference>
<dbReference type="GeneID" id="37043427"/>
<reference evidence="12 13" key="1">
    <citation type="journal article" date="2018" name="Mol. Biol. Evol.">
        <title>Broad Genomic Sampling Reveals a Smut Pathogenic Ancestry of the Fungal Clade Ustilaginomycotina.</title>
        <authorList>
            <person name="Kijpornyongpan T."/>
            <person name="Mondo S.J."/>
            <person name="Barry K."/>
            <person name="Sandor L."/>
            <person name="Lee J."/>
            <person name="Lipzen A."/>
            <person name="Pangilinan J."/>
            <person name="LaButti K."/>
            <person name="Hainaut M."/>
            <person name="Henrissat B."/>
            <person name="Grigoriev I.V."/>
            <person name="Spatafora J.W."/>
            <person name="Aime M.C."/>
        </authorList>
    </citation>
    <scope>NUCLEOTIDE SEQUENCE [LARGE SCALE GENOMIC DNA]</scope>
    <source>
        <strain evidence="12 13">MCA 4198</strain>
    </source>
</reference>
<feature type="transmembrane region" description="Helical" evidence="9">
    <location>
        <begin position="157"/>
        <end position="182"/>
    </location>
</feature>
<evidence type="ECO:0000256" key="9">
    <source>
        <dbReference type="SAM" id="Phobius"/>
    </source>
</evidence>
<dbReference type="EMBL" id="KZ819636">
    <property type="protein sequence ID" value="PWN89963.1"/>
    <property type="molecule type" value="Genomic_DNA"/>
</dbReference>
<dbReference type="InterPro" id="IPR003593">
    <property type="entry name" value="AAA+_ATPase"/>
</dbReference>
<name>A0A316YPI3_9BASI</name>
<dbReference type="PANTHER" id="PTHR43394:SF1">
    <property type="entry name" value="ATP-BINDING CASSETTE SUB-FAMILY B MEMBER 10, MITOCHONDRIAL"/>
    <property type="match status" value="1"/>
</dbReference>
<dbReference type="GO" id="GO:0005743">
    <property type="term" value="C:mitochondrial inner membrane"/>
    <property type="evidence" value="ECO:0007669"/>
    <property type="project" value="TreeGrafter"/>
</dbReference>
<keyword evidence="7 9" id="KW-0472">Membrane</keyword>
<dbReference type="InterPro" id="IPR011527">
    <property type="entry name" value="ABC1_TM_dom"/>
</dbReference>
<feature type="transmembrane region" description="Helical" evidence="9">
    <location>
        <begin position="202"/>
        <end position="224"/>
    </location>
</feature>
<comment type="similarity">
    <text evidence="2">Belongs to the ABC transporter superfamily. ABCB family. Mitochondrial peptide exporter (TC 3.A.1.212) subfamily.</text>
</comment>
<feature type="domain" description="ABC transmembrane type-1" evidence="11">
    <location>
        <begin position="158"/>
        <end position="454"/>
    </location>
</feature>
<keyword evidence="5" id="KW-0067">ATP-binding</keyword>
<dbReference type="PROSITE" id="PS50893">
    <property type="entry name" value="ABC_TRANSPORTER_2"/>
    <property type="match status" value="1"/>
</dbReference>